<dbReference type="EC" id="2.7.13.3" evidence="2"/>
<dbReference type="PRINTS" id="PR00344">
    <property type="entry name" value="BCTRLSENSOR"/>
</dbReference>
<gene>
    <name evidence="10" type="ORF">KEM10_03045</name>
</gene>
<evidence type="ECO:0000313" key="11">
    <source>
        <dbReference type="Proteomes" id="UP000708576"/>
    </source>
</evidence>
<keyword evidence="8" id="KW-0472">Membrane</keyword>
<dbReference type="Gene3D" id="3.30.565.10">
    <property type="entry name" value="Histidine kinase-like ATPase, C-terminal domain"/>
    <property type="match status" value="1"/>
</dbReference>
<feature type="transmembrane region" description="Helical" evidence="8">
    <location>
        <begin position="7"/>
        <end position="26"/>
    </location>
</feature>
<keyword evidence="6" id="KW-0067">ATP-binding</keyword>
<evidence type="ECO:0000256" key="3">
    <source>
        <dbReference type="ARBA" id="ARBA00022679"/>
    </source>
</evidence>
<dbReference type="InterPro" id="IPR003594">
    <property type="entry name" value="HATPase_dom"/>
</dbReference>
<evidence type="ECO:0000256" key="4">
    <source>
        <dbReference type="ARBA" id="ARBA00022741"/>
    </source>
</evidence>
<dbReference type="SUPFAM" id="SSF55874">
    <property type="entry name" value="ATPase domain of HSP90 chaperone/DNA topoisomerase II/histidine kinase"/>
    <property type="match status" value="1"/>
</dbReference>
<feature type="transmembrane region" description="Helical" evidence="8">
    <location>
        <begin position="32"/>
        <end position="52"/>
    </location>
</feature>
<evidence type="ECO:0000256" key="8">
    <source>
        <dbReference type="SAM" id="Phobius"/>
    </source>
</evidence>
<dbReference type="CDD" id="cd00075">
    <property type="entry name" value="HATPase"/>
    <property type="match status" value="1"/>
</dbReference>
<proteinExistence type="predicted"/>
<evidence type="ECO:0000256" key="7">
    <source>
        <dbReference type="ARBA" id="ARBA00023012"/>
    </source>
</evidence>
<dbReference type="PANTHER" id="PTHR42878:SF7">
    <property type="entry name" value="SENSOR HISTIDINE KINASE GLRK"/>
    <property type="match status" value="1"/>
</dbReference>
<dbReference type="Proteomes" id="UP000708576">
    <property type="component" value="Unassembled WGS sequence"/>
</dbReference>
<protein>
    <recommendedName>
        <fullName evidence="2">histidine kinase</fullName>
        <ecNumber evidence="2">2.7.13.3</ecNumber>
    </recommendedName>
</protein>
<dbReference type="SMART" id="SM00387">
    <property type="entry name" value="HATPase_c"/>
    <property type="match status" value="1"/>
</dbReference>
<organism evidence="10 11">
    <name type="scientific">Carboxylicivirga linearis</name>
    <dbReference type="NCBI Taxonomy" id="1628157"/>
    <lineage>
        <taxon>Bacteria</taxon>
        <taxon>Pseudomonadati</taxon>
        <taxon>Bacteroidota</taxon>
        <taxon>Bacteroidia</taxon>
        <taxon>Marinilabiliales</taxon>
        <taxon>Marinilabiliaceae</taxon>
        <taxon>Carboxylicivirga</taxon>
    </lineage>
</organism>
<evidence type="ECO:0000256" key="6">
    <source>
        <dbReference type="ARBA" id="ARBA00022840"/>
    </source>
</evidence>
<evidence type="ECO:0000313" key="10">
    <source>
        <dbReference type="EMBL" id="MBS2097239.1"/>
    </source>
</evidence>
<evidence type="ECO:0000256" key="5">
    <source>
        <dbReference type="ARBA" id="ARBA00022777"/>
    </source>
</evidence>
<dbReference type="Pfam" id="PF02518">
    <property type="entry name" value="HATPase_c"/>
    <property type="match status" value="1"/>
</dbReference>
<keyword evidence="8" id="KW-1133">Transmembrane helix</keyword>
<reference evidence="10 11" key="1">
    <citation type="journal article" date="2015" name="Int. J. Syst. Evol. Microbiol.">
        <title>Carboxylicivirga linearis sp. nov., isolated from a sea cucumber culture pond.</title>
        <authorList>
            <person name="Wang F.Q."/>
            <person name="Zhou Y.X."/>
            <person name="Lin X.Z."/>
            <person name="Chen G.J."/>
            <person name="Du Z.J."/>
        </authorList>
    </citation>
    <scope>NUCLEOTIDE SEQUENCE [LARGE SCALE GENOMIC DNA]</scope>
    <source>
        <strain evidence="10 11">FB218</strain>
    </source>
</reference>
<evidence type="ECO:0000256" key="1">
    <source>
        <dbReference type="ARBA" id="ARBA00000085"/>
    </source>
</evidence>
<name>A0ABS5JRP9_9BACT</name>
<dbReference type="InterPro" id="IPR004358">
    <property type="entry name" value="Sig_transdc_His_kin-like_C"/>
</dbReference>
<dbReference type="EMBL" id="JAGUCO010000001">
    <property type="protein sequence ID" value="MBS2097239.1"/>
    <property type="molecule type" value="Genomic_DNA"/>
</dbReference>
<dbReference type="PROSITE" id="PS50109">
    <property type="entry name" value="HIS_KIN"/>
    <property type="match status" value="1"/>
</dbReference>
<evidence type="ECO:0000256" key="2">
    <source>
        <dbReference type="ARBA" id="ARBA00012438"/>
    </source>
</evidence>
<dbReference type="PROSITE" id="PS51257">
    <property type="entry name" value="PROKAR_LIPOPROTEIN"/>
    <property type="match status" value="1"/>
</dbReference>
<dbReference type="InterPro" id="IPR036890">
    <property type="entry name" value="HATPase_C_sf"/>
</dbReference>
<dbReference type="PANTHER" id="PTHR42878">
    <property type="entry name" value="TWO-COMPONENT HISTIDINE KINASE"/>
    <property type="match status" value="1"/>
</dbReference>
<sequence>MTFRHFTFSVIIQSVLLACTPVLIYVLTSTEIFPTIGYLLAIIYVLQIWKLITTVRKTNRELSHFIESFGFGDTTISFKTTDKDASFQDLFQSFNKVVAVFRQLKMDKEKEYLFFENALQNIDVAVMVANQRGDVLMSNKALLKLFNFEYIHRIDKLNQFKNNLSGELLQLKPDDQQLIEFVVNNQIRQVTVTSVMMMQDQTELRLFAFRDIHREIQQKEMESWQKLIRVLTHEVMNSLSPVNILSASLKQRLDDLNTCSDEEKTDWFEALDVIHSRSKGLTRFVENYRSIAGLHSAKITSTQICLLLHRVEVLFHSQIMERGLTIETICSDDLQFNLDEKLIEQVIINLFKNSLEAVDDQTGIIQLKVEKNNRQLLISIEDNGVGIPQSEIDKVCIPFYTTRENGNGIGLALTQQVMRLHNGEIKIQSNQGEGTKISLHF</sequence>
<comment type="catalytic activity">
    <reaction evidence="1">
        <text>ATP + protein L-histidine = ADP + protein N-phospho-L-histidine.</text>
        <dbReference type="EC" id="2.7.13.3"/>
    </reaction>
</comment>
<evidence type="ECO:0000259" key="9">
    <source>
        <dbReference type="PROSITE" id="PS50109"/>
    </source>
</evidence>
<accession>A0ABS5JRP9</accession>
<dbReference type="InterPro" id="IPR005467">
    <property type="entry name" value="His_kinase_dom"/>
</dbReference>
<feature type="domain" description="Histidine kinase" evidence="9">
    <location>
        <begin position="230"/>
        <end position="441"/>
    </location>
</feature>
<keyword evidence="8" id="KW-0812">Transmembrane</keyword>
<dbReference type="InterPro" id="IPR050351">
    <property type="entry name" value="BphY/WalK/GraS-like"/>
</dbReference>
<keyword evidence="5 10" id="KW-0418">Kinase</keyword>
<dbReference type="RefSeq" id="WP_212213323.1">
    <property type="nucleotide sequence ID" value="NZ_JAGUCO010000001.1"/>
</dbReference>
<keyword evidence="7" id="KW-0902">Two-component regulatory system</keyword>
<keyword evidence="4" id="KW-0547">Nucleotide-binding</keyword>
<keyword evidence="11" id="KW-1185">Reference proteome</keyword>
<comment type="caution">
    <text evidence="10">The sequence shown here is derived from an EMBL/GenBank/DDBJ whole genome shotgun (WGS) entry which is preliminary data.</text>
</comment>
<dbReference type="GO" id="GO:0016301">
    <property type="term" value="F:kinase activity"/>
    <property type="evidence" value="ECO:0007669"/>
    <property type="project" value="UniProtKB-KW"/>
</dbReference>
<keyword evidence="3" id="KW-0808">Transferase</keyword>